<proteinExistence type="predicted"/>
<reference evidence="3 4" key="1">
    <citation type="journal article" date="2015" name="Nature">
        <title>rRNA introns, odd ribosomes, and small enigmatic genomes across a large radiation of phyla.</title>
        <authorList>
            <person name="Brown C.T."/>
            <person name="Hug L.A."/>
            <person name="Thomas B.C."/>
            <person name="Sharon I."/>
            <person name="Castelle C.J."/>
            <person name="Singh A."/>
            <person name="Wilkins M.J."/>
            <person name="Williams K.H."/>
            <person name="Banfield J.F."/>
        </authorList>
    </citation>
    <scope>NUCLEOTIDE SEQUENCE [LARGE SCALE GENOMIC DNA]</scope>
</reference>
<feature type="domain" description="N-acetyltransferase" evidence="2">
    <location>
        <begin position="1"/>
        <end position="112"/>
    </location>
</feature>
<dbReference type="PROSITE" id="PS51186">
    <property type="entry name" value="GNAT"/>
    <property type="match status" value="1"/>
</dbReference>
<dbReference type="InterPro" id="IPR050769">
    <property type="entry name" value="NAT_camello-type"/>
</dbReference>
<dbReference type="AlphaFoldDB" id="A0A0G0UQ42"/>
<dbReference type="SUPFAM" id="SSF55729">
    <property type="entry name" value="Acyl-CoA N-acyltransferases (Nat)"/>
    <property type="match status" value="1"/>
</dbReference>
<dbReference type="PANTHER" id="PTHR13947:SF37">
    <property type="entry name" value="LD18367P"/>
    <property type="match status" value="1"/>
</dbReference>
<evidence type="ECO:0000259" key="2">
    <source>
        <dbReference type="PROSITE" id="PS51186"/>
    </source>
</evidence>
<dbReference type="InterPro" id="IPR000182">
    <property type="entry name" value="GNAT_dom"/>
</dbReference>
<gene>
    <name evidence="3" type="ORF">UU41_C0053G0003</name>
</gene>
<comment type="caution">
    <text evidence="3">The sequence shown here is derived from an EMBL/GenBank/DDBJ whole genome shotgun (WGS) entry which is preliminary data.</text>
</comment>
<evidence type="ECO:0000313" key="4">
    <source>
        <dbReference type="Proteomes" id="UP000034961"/>
    </source>
</evidence>
<keyword evidence="1" id="KW-0808">Transferase</keyword>
<accession>A0A0G0UQ42</accession>
<dbReference type="CDD" id="cd04301">
    <property type="entry name" value="NAT_SF"/>
    <property type="match status" value="1"/>
</dbReference>
<dbReference type="InterPro" id="IPR016181">
    <property type="entry name" value="Acyl_CoA_acyltransferase"/>
</dbReference>
<dbReference type="Pfam" id="PF13673">
    <property type="entry name" value="Acetyltransf_10"/>
    <property type="match status" value="1"/>
</dbReference>
<dbReference type="Gene3D" id="3.40.630.30">
    <property type="match status" value="1"/>
</dbReference>
<dbReference type="Proteomes" id="UP000034961">
    <property type="component" value="Unassembled WGS sequence"/>
</dbReference>
<dbReference type="EMBL" id="LCAN01000053">
    <property type="protein sequence ID" value="KKR90899.1"/>
    <property type="molecule type" value="Genomic_DNA"/>
</dbReference>
<evidence type="ECO:0000256" key="1">
    <source>
        <dbReference type="ARBA" id="ARBA00022679"/>
    </source>
</evidence>
<dbReference type="PANTHER" id="PTHR13947">
    <property type="entry name" value="GNAT FAMILY N-ACETYLTRANSFERASE"/>
    <property type="match status" value="1"/>
</dbReference>
<protein>
    <recommendedName>
        <fullName evidence="2">N-acetyltransferase domain-containing protein</fullName>
    </recommendedName>
</protein>
<organism evidence="3 4">
    <name type="scientific">Candidatus Roizmanbacteria bacterium GW2011_GWA1_41_13</name>
    <dbReference type="NCBI Taxonomy" id="1618474"/>
    <lineage>
        <taxon>Bacteria</taxon>
        <taxon>Candidatus Roizmaniibacteriota</taxon>
    </lineage>
</organism>
<dbReference type="GO" id="GO:0008080">
    <property type="term" value="F:N-acetyltransferase activity"/>
    <property type="evidence" value="ECO:0007669"/>
    <property type="project" value="InterPro"/>
</dbReference>
<evidence type="ECO:0000313" key="3">
    <source>
        <dbReference type="EMBL" id="KKR90899.1"/>
    </source>
</evidence>
<sequence>MDRSNDNLVVGIIGLSDPILKILDLAKTDKRVELKILYVDKNYQKRGVGTELIGFVENQAKKQRYLELLVRSAEKYKYTAWEFYEKMGFKKIGTVTGGDEIKFIQVFSKLLY</sequence>
<name>A0A0G0UQ42_9BACT</name>